<dbReference type="UniPathway" id="UPA00035">
    <property type="reaction ID" value="UER00042"/>
</dbReference>
<evidence type="ECO:0000256" key="4">
    <source>
        <dbReference type="ARBA" id="ARBA00022605"/>
    </source>
</evidence>
<dbReference type="GO" id="GO:0004640">
    <property type="term" value="F:phosphoribosylanthranilate isomerase activity"/>
    <property type="evidence" value="ECO:0007669"/>
    <property type="project" value="UniProtKB-UniRule"/>
</dbReference>
<keyword evidence="7 8" id="KW-0413">Isomerase</keyword>
<proteinExistence type="inferred from homology"/>
<comment type="catalytic activity">
    <reaction evidence="1 8">
        <text>N-(5-phospho-beta-D-ribosyl)anthranilate = 1-(2-carboxyphenylamino)-1-deoxy-D-ribulose 5-phosphate</text>
        <dbReference type="Rhea" id="RHEA:21540"/>
        <dbReference type="ChEBI" id="CHEBI:18277"/>
        <dbReference type="ChEBI" id="CHEBI:58613"/>
        <dbReference type="EC" id="5.3.1.24"/>
    </reaction>
</comment>
<sequence>MTKLKVCGIATLDDAIELAKLNVHMLGFVTDPISPRYVKFDFLNFLKSLTLPLVSVNVFNIREAIRRTPSNFLIQVHRILNDDEMDIMTTYERKFIMYVPMSERYLPYLEKALNLTGMVLLDLERKSDKPDLNFASKVLKDHPEVGIGGGINLDNVREFLKLEPGWIDVSRGVEDFPGKKNLNKVRKLLEVIA</sequence>
<dbReference type="PANTHER" id="PTHR42894:SF1">
    <property type="entry name" value="N-(5'-PHOSPHORIBOSYL)ANTHRANILATE ISOMERASE"/>
    <property type="match status" value="1"/>
</dbReference>
<dbReference type="GeneID" id="10492733"/>
<dbReference type="PATRIC" id="fig|1006006.8.peg.541"/>
<dbReference type="RefSeq" id="WP_013737145.1">
    <property type="nucleotide sequence ID" value="NC_015435.1"/>
</dbReference>
<gene>
    <name evidence="8" type="primary">trpF</name>
    <name evidence="10" type="ordered locus">Mcup_0540</name>
</gene>
<name>F4G0M8_METCR</name>
<dbReference type="KEGG" id="mcn:Mcup_0540"/>
<dbReference type="Gene3D" id="3.20.20.70">
    <property type="entry name" value="Aldolase class I"/>
    <property type="match status" value="1"/>
</dbReference>
<dbReference type="InterPro" id="IPR013785">
    <property type="entry name" value="Aldolase_TIM"/>
</dbReference>
<accession>F4G0M8</accession>
<dbReference type="Proteomes" id="UP000007812">
    <property type="component" value="Chromosome"/>
</dbReference>
<reference evidence="10 11" key="1">
    <citation type="journal article" date="2011" name="J. Bacteriol.">
        <title>Complete genome sequence of Metallosphaera cuprina, a metal sulfide-oxidizing archaeon from a hot spring.</title>
        <authorList>
            <person name="Liu L.J."/>
            <person name="You X.Y."/>
            <person name="Zheng H."/>
            <person name="Wang S."/>
            <person name="Jiang C.Y."/>
            <person name="Liu S.J."/>
        </authorList>
    </citation>
    <scope>NUCLEOTIDE SEQUENCE [LARGE SCALE GENOMIC DNA]</scope>
    <source>
        <strain evidence="10 11">Ar-4</strain>
    </source>
</reference>
<evidence type="ECO:0000256" key="1">
    <source>
        <dbReference type="ARBA" id="ARBA00001164"/>
    </source>
</evidence>
<dbReference type="InterPro" id="IPR044643">
    <property type="entry name" value="TrpF_fam"/>
</dbReference>
<dbReference type="EMBL" id="CP002656">
    <property type="protein sequence ID" value="AEB94647.1"/>
    <property type="molecule type" value="Genomic_DNA"/>
</dbReference>
<evidence type="ECO:0000259" key="9">
    <source>
        <dbReference type="Pfam" id="PF00697"/>
    </source>
</evidence>
<protein>
    <recommendedName>
        <fullName evidence="8">N-(5'-phosphoribosyl)anthranilate isomerase</fullName>
        <shortName evidence="8">PRAI</shortName>
        <ecNumber evidence="8">5.3.1.24</ecNumber>
    </recommendedName>
</protein>
<evidence type="ECO:0000256" key="2">
    <source>
        <dbReference type="ARBA" id="ARBA00004664"/>
    </source>
</evidence>
<dbReference type="GO" id="GO:0000162">
    <property type="term" value="P:L-tryptophan biosynthetic process"/>
    <property type="evidence" value="ECO:0007669"/>
    <property type="project" value="UniProtKB-UniRule"/>
</dbReference>
<dbReference type="Pfam" id="PF00697">
    <property type="entry name" value="PRAI"/>
    <property type="match status" value="1"/>
</dbReference>
<dbReference type="HOGENOM" id="CLU_076364_3_0_2"/>
<evidence type="ECO:0000256" key="8">
    <source>
        <dbReference type="HAMAP-Rule" id="MF_00135"/>
    </source>
</evidence>
<evidence type="ECO:0000313" key="10">
    <source>
        <dbReference type="EMBL" id="AEB94647.1"/>
    </source>
</evidence>
<dbReference type="EC" id="5.3.1.24" evidence="8"/>
<evidence type="ECO:0000313" key="11">
    <source>
        <dbReference type="Proteomes" id="UP000007812"/>
    </source>
</evidence>
<dbReference type="SUPFAM" id="SSF51366">
    <property type="entry name" value="Ribulose-phoshate binding barrel"/>
    <property type="match status" value="1"/>
</dbReference>
<dbReference type="CDD" id="cd00405">
    <property type="entry name" value="PRAI"/>
    <property type="match status" value="1"/>
</dbReference>
<dbReference type="InterPro" id="IPR001240">
    <property type="entry name" value="PRAI_dom"/>
</dbReference>
<evidence type="ECO:0000256" key="3">
    <source>
        <dbReference type="ARBA" id="ARBA00007571"/>
    </source>
</evidence>
<dbReference type="STRING" id="1006006.Mcup_0540"/>
<comment type="pathway">
    <text evidence="2 8">Amino-acid biosynthesis; L-tryptophan biosynthesis; L-tryptophan from chorismate: step 3/5.</text>
</comment>
<dbReference type="AlphaFoldDB" id="F4G0M8"/>
<evidence type="ECO:0000256" key="7">
    <source>
        <dbReference type="ARBA" id="ARBA00023235"/>
    </source>
</evidence>
<keyword evidence="5 8" id="KW-0822">Tryptophan biosynthesis</keyword>
<evidence type="ECO:0000256" key="6">
    <source>
        <dbReference type="ARBA" id="ARBA00023141"/>
    </source>
</evidence>
<dbReference type="InterPro" id="IPR011060">
    <property type="entry name" value="RibuloseP-bd_barrel"/>
</dbReference>
<organism evidence="10 11">
    <name type="scientific">Metallosphaera cuprina (strain Ar-4)</name>
    <dbReference type="NCBI Taxonomy" id="1006006"/>
    <lineage>
        <taxon>Archaea</taxon>
        <taxon>Thermoproteota</taxon>
        <taxon>Thermoprotei</taxon>
        <taxon>Sulfolobales</taxon>
        <taxon>Sulfolobaceae</taxon>
        <taxon>Metallosphaera</taxon>
    </lineage>
</organism>
<keyword evidence="6 8" id="KW-0057">Aromatic amino acid biosynthesis</keyword>
<keyword evidence="11" id="KW-1185">Reference proteome</keyword>
<feature type="domain" description="N-(5'phosphoribosyl) anthranilate isomerase (PRAI)" evidence="9">
    <location>
        <begin position="5"/>
        <end position="190"/>
    </location>
</feature>
<keyword evidence="4 8" id="KW-0028">Amino-acid biosynthesis</keyword>
<comment type="similarity">
    <text evidence="3 8">Belongs to the TrpF family.</text>
</comment>
<dbReference type="eggNOG" id="arCOG01983">
    <property type="taxonomic scope" value="Archaea"/>
</dbReference>
<dbReference type="OrthoDB" id="27513at2157"/>
<dbReference type="PANTHER" id="PTHR42894">
    <property type="entry name" value="N-(5'-PHOSPHORIBOSYL)ANTHRANILATE ISOMERASE"/>
    <property type="match status" value="1"/>
</dbReference>
<dbReference type="HAMAP" id="MF_00135">
    <property type="entry name" value="PRAI"/>
    <property type="match status" value="1"/>
</dbReference>
<evidence type="ECO:0000256" key="5">
    <source>
        <dbReference type="ARBA" id="ARBA00022822"/>
    </source>
</evidence>